<reference evidence="3 4" key="1">
    <citation type="journal article" date="2019" name="Nat. Microbiol.">
        <title>Mediterranean grassland soil C-N compound turnover is dependent on rainfall and depth, and is mediated by genomically divergent microorganisms.</title>
        <authorList>
            <person name="Diamond S."/>
            <person name="Andeer P.F."/>
            <person name="Li Z."/>
            <person name="Crits-Christoph A."/>
            <person name="Burstein D."/>
            <person name="Anantharaman K."/>
            <person name="Lane K.R."/>
            <person name="Thomas B.C."/>
            <person name="Pan C."/>
            <person name="Northen T.R."/>
            <person name="Banfield J.F."/>
        </authorList>
    </citation>
    <scope>NUCLEOTIDE SEQUENCE [LARGE SCALE GENOMIC DNA]</scope>
    <source>
        <strain evidence="3">WS_11</strain>
    </source>
</reference>
<dbReference type="Proteomes" id="UP000319771">
    <property type="component" value="Unassembled WGS sequence"/>
</dbReference>
<feature type="transmembrane region" description="Helical" evidence="2">
    <location>
        <begin position="20"/>
        <end position="39"/>
    </location>
</feature>
<evidence type="ECO:0000313" key="3">
    <source>
        <dbReference type="EMBL" id="TMQ73326.1"/>
    </source>
</evidence>
<feature type="compositionally biased region" description="Low complexity" evidence="1">
    <location>
        <begin position="63"/>
        <end position="75"/>
    </location>
</feature>
<proteinExistence type="predicted"/>
<evidence type="ECO:0000313" key="4">
    <source>
        <dbReference type="Proteomes" id="UP000319771"/>
    </source>
</evidence>
<keyword evidence="2" id="KW-0472">Membrane</keyword>
<evidence type="ECO:0000256" key="2">
    <source>
        <dbReference type="SAM" id="Phobius"/>
    </source>
</evidence>
<keyword evidence="2" id="KW-0812">Transmembrane</keyword>
<dbReference type="AlphaFoldDB" id="A0A538UBQ6"/>
<name>A0A538UBQ6_UNCEI</name>
<gene>
    <name evidence="3" type="ORF">E6K81_04950</name>
</gene>
<feature type="region of interest" description="Disordered" evidence="1">
    <location>
        <begin position="56"/>
        <end position="81"/>
    </location>
</feature>
<comment type="caution">
    <text evidence="3">The sequence shown here is derived from an EMBL/GenBank/DDBJ whole genome shotgun (WGS) entry which is preliminary data.</text>
</comment>
<organism evidence="3 4">
    <name type="scientific">Eiseniibacteriota bacterium</name>
    <dbReference type="NCBI Taxonomy" id="2212470"/>
    <lineage>
        <taxon>Bacteria</taxon>
        <taxon>Candidatus Eiseniibacteriota</taxon>
    </lineage>
</organism>
<evidence type="ECO:0000256" key="1">
    <source>
        <dbReference type="SAM" id="MobiDB-lite"/>
    </source>
</evidence>
<dbReference type="EMBL" id="VBPB01000073">
    <property type="protein sequence ID" value="TMQ73326.1"/>
    <property type="molecule type" value="Genomic_DNA"/>
</dbReference>
<keyword evidence="2" id="KW-1133">Transmembrane helix</keyword>
<accession>A0A538UBQ6</accession>
<protein>
    <submittedName>
        <fullName evidence="3">Uncharacterized protein</fullName>
    </submittedName>
</protein>
<sequence length="193" mass="20545">MVNDKSSEKAPATTRIRMRIMVGTIIFGVALAVGLFALGCGKSNRQAAVAPSDQVYTVSQPDGGPTPTRTAALTPRGDEPPAVPVDSLPPDVDVSVADTLVMAGVPIELKAEGSADVVGMSLSDGIHQPQLFEQDHNTGSWRTLYRVPLKPRTDRIGLSVTARNGAGRWRRVWVFLSLQEEQPSVSADTTVGK</sequence>